<name>A0ABQ9Y611_9EUKA</name>
<feature type="compositionally biased region" description="Polar residues" evidence="1">
    <location>
        <begin position="98"/>
        <end position="111"/>
    </location>
</feature>
<feature type="compositionally biased region" description="Polar residues" evidence="1">
    <location>
        <begin position="1"/>
        <end position="62"/>
    </location>
</feature>
<dbReference type="InterPro" id="IPR000467">
    <property type="entry name" value="G_patch_dom"/>
</dbReference>
<accession>A0ABQ9Y611</accession>
<dbReference type="Proteomes" id="UP001281761">
    <property type="component" value="Unassembled WGS sequence"/>
</dbReference>
<feature type="domain" description="G-patch" evidence="2">
    <location>
        <begin position="618"/>
        <end position="661"/>
    </location>
</feature>
<evidence type="ECO:0000259" key="2">
    <source>
        <dbReference type="PROSITE" id="PS50174"/>
    </source>
</evidence>
<feature type="region of interest" description="Disordered" evidence="1">
    <location>
        <begin position="297"/>
        <end position="346"/>
    </location>
</feature>
<feature type="region of interest" description="Disordered" evidence="1">
    <location>
        <begin position="1"/>
        <end position="205"/>
    </location>
</feature>
<dbReference type="PROSITE" id="PS50174">
    <property type="entry name" value="G_PATCH"/>
    <property type="match status" value="1"/>
</dbReference>
<evidence type="ECO:0000313" key="3">
    <source>
        <dbReference type="EMBL" id="KAK2959161.1"/>
    </source>
</evidence>
<dbReference type="PANTHER" id="PTHR20923">
    <property type="entry name" value="BAT4 PROTEIN-RELATED"/>
    <property type="match status" value="1"/>
</dbReference>
<sequence length="661" mass="75190">MSQSRKFSYTPSSSDNQNKSQIPRPEQNSWSQYEPQPIISNPPWNTHPTPPISTFNQDSRPQFHSFHSSSNSSRSGLGSNGAIRPVSFVASSSPYSSIETQSHNPNIQPTAMPNVPLQPFKFDVPPDTWVQCPDYPEQPNRSRRGRGGKRGRGGRNSWRDSKQSTSWTPQTDDLNSVRDGWGQPTKSEWSDPSPSPIEYTQQQTTGLTVSPVSSVLYDTKTALSEFEAISDEQSSFELYTRSEQQSSEESTFHNWQRSVFPSFLFFNPNMLTLFSVALFLLRTKLKGVNDLIQLRARKKHKSATPQESPTPTDDQDDDSFVSPFFHPSPSPTDPSDDTNELDPIFGEPLQSSIPPLPFTFPPHGKPFRACIHKIGECLELIVHSHGKAEGRRYPVVQFRAAPPETGLPYHFNDESLPPLLKLVQQIQTFDPYGIQLKDLFPSIAYLPRSYSFSDIVTAIVARRLWMFVCPNDRPEDASLRSSRWHEQIIRDYEQQARVGKKDAKEKRTQHERRSIVQQMRVRVEGLVRRQRGEAVSDAGGRVSWENEKSELVLNEMLCCLEETSIQSRKILSERGQMNEGREWRLGEVMTRVGEEIGERMEVDEEETVQNDEVYEIQTDNVGFQMLMKLGWKGKGLGVNEDGITQPIENKKRTKREGIGMP</sequence>
<comment type="caution">
    <text evidence="3">The sequence shown here is derived from an EMBL/GenBank/DDBJ whole genome shotgun (WGS) entry which is preliminary data.</text>
</comment>
<feature type="compositionally biased region" description="Basic residues" evidence="1">
    <location>
        <begin position="141"/>
        <end position="153"/>
    </location>
</feature>
<gene>
    <name evidence="3" type="ORF">BLNAU_5956</name>
</gene>
<dbReference type="PANTHER" id="PTHR20923:SF1">
    <property type="entry name" value="G PATCH DOMAIN AND ANKYRIN REPEAT-CONTAINING PROTEIN 1"/>
    <property type="match status" value="1"/>
</dbReference>
<feature type="compositionally biased region" description="Polar residues" evidence="1">
    <location>
        <begin position="163"/>
        <end position="174"/>
    </location>
</feature>
<keyword evidence="4" id="KW-1185">Reference proteome</keyword>
<reference evidence="3 4" key="1">
    <citation type="journal article" date="2022" name="bioRxiv">
        <title>Genomics of Preaxostyla Flagellates Illuminates Evolutionary Transitions and the Path Towards Mitochondrial Loss.</title>
        <authorList>
            <person name="Novak L.V.F."/>
            <person name="Treitli S.C."/>
            <person name="Pyrih J."/>
            <person name="Halakuc P."/>
            <person name="Pipaliya S.V."/>
            <person name="Vacek V."/>
            <person name="Brzon O."/>
            <person name="Soukal P."/>
            <person name="Eme L."/>
            <person name="Dacks J.B."/>
            <person name="Karnkowska A."/>
            <person name="Elias M."/>
            <person name="Hampl V."/>
        </authorList>
    </citation>
    <scope>NUCLEOTIDE SEQUENCE [LARGE SCALE GENOMIC DNA]</scope>
    <source>
        <strain evidence="3">NAU3</strain>
        <tissue evidence="3">Gut</tissue>
    </source>
</reference>
<dbReference type="EMBL" id="JARBJD010000032">
    <property type="protein sequence ID" value="KAK2959161.1"/>
    <property type="molecule type" value="Genomic_DNA"/>
</dbReference>
<feature type="compositionally biased region" description="Polar residues" evidence="1">
    <location>
        <begin position="184"/>
        <end position="205"/>
    </location>
</feature>
<dbReference type="InterPro" id="IPR039146">
    <property type="entry name" value="GPANK1"/>
</dbReference>
<dbReference type="Pfam" id="PF01585">
    <property type="entry name" value="G-patch"/>
    <property type="match status" value="1"/>
</dbReference>
<organism evidence="3 4">
    <name type="scientific">Blattamonas nauphoetae</name>
    <dbReference type="NCBI Taxonomy" id="2049346"/>
    <lineage>
        <taxon>Eukaryota</taxon>
        <taxon>Metamonada</taxon>
        <taxon>Preaxostyla</taxon>
        <taxon>Oxymonadida</taxon>
        <taxon>Blattamonas</taxon>
    </lineage>
</organism>
<protein>
    <recommendedName>
        <fullName evidence="2">G-patch domain-containing protein</fullName>
    </recommendedName>
</protein>
<dbReference type="SMART" id="SM00443">
    <property type="entry name" value="G_patch"/>
    <property type="match status" value="1"/>
</dbReference>
<evidence type="ECO:0000256" key="1">
    <source>
        <dbReference type="SAM" id="MobiDB-lite"/>
    </source>
</evidence>
<evidence type="ECO:0000313" key="4">
    <source>
        <dbReference type="Proteomes" id="UP001281761"/>
    </source>
</evidence>
<proteinExistence type="predicted"/>
<feature type="compositionally biased region" description="Low complexity" evidence="1">
    <location>
        <begin position="85"/>
        <end position="97"/>
    </location>
</feature>
<feature type="compositionally biased region" description="Low complexity" evidence="1">
    <location>
        <begin position="63"/>
        <end position="77"/>
    </location>
</feature>